<dbReference type="Proteomes" id="UP000652761">
    <property type="component" value="Unassembled WGS sequence"/>
</dbReference>
<name>A0A843VZ16_COLES</name>
<dbReference type="Pfam" id="PF08424">
    <property type="entry name" value="NRDE-2"/>
    <property type="match status" value="1"/>
</dbReference>
<evidence type="ECO:0000256" key="1">
    <source>
        <dbReference type="ARBA" id="ARBA00004123"/>
    </source>
</evidence>
<keyword evidence="6" id="KW-1185">Reference proteome</keyword>
<dbReference type="InterPro" id="IPR013633">
    <property type="entry name" value="NRDE-2"/>
</dbReference>
<feature type="region of interest" description="Disordered" evidence="4">
    <location>
        <begin position="124"/>
        <end position="150"/>
    </location>
</feature>
<evidence type="ECO:0000256" key="2">
    <source>
        <dbReference type="ARBA" id="ARBA00009265"/>
    </source>
</evidence>
<dbReference type="PANTHER" id="PTHR13471:SF0">
    <property type="entry name" value="NUCLEAR EXOSOME REGULATOR NRDE2"/>
    <property type="match status" value="1"/>
</dbReference>
<dbReference type="OrthoDB" id="297219at2759"/>
<dbReference type="GO" id="GO:1902369">
    <property type="term" value="P:negative regulation of RNA catabolic process"/>
    <property type="evidence" value="ECO:0007669"/>
    <property type="project" value="TreeGrafter"/>
</dbReference>
<evidence type="ECO:0000313" key="6">
    <source>
        <dbReference type="Proteomes" id="UP000652761"/>
    </source>
</evidence>
<dbReference type="PANTHER" id="PTHR13471">
    <property type="entry name" value="TETRATRICOPEPTIDE-LIKE HELICAL"/>
    <property type="match status" value="1"/>
</dbReference>
<comment type="caution">
    <text evidence="5">The sequence shown here is derived from an EMBL/GenBank/DDBJ whole genome shotgun (WGS) entry which is preliminary data.</text>
</comment>
<dbReference type="AlphaFoldDB" id="A0A843VZ16"/>
<proteinExistence type="inferred from homology"/>
<keyword evidence="3" id="KW-0539">Nucleus</keyword>
<evidence type="ECO:0000256" key="4">
    <source>
        <dbReference type="SAM" id="MobiDB-lite"/>
    </source>
</evidence>
<dbReference type="GO" id="GO:0031048">
    <property type="term" value="P:regulatory ncRNA-mediated heterochromatin formation"/>
    <property type="evidence" value="ECO:0007669"/>
    <property type="project" value="TreeGrafter"/>
</dbReference>
<feature type="compositionally biased region" description="Acidic residues" evidence="4">
    <location>
        <begin position="138"/>
        <end position="150"/>
    </location>
</feature>
<reference evidence="5" key="1">
    <citation type="submission" date="2017-07" db="EMBL/GenBank/DDBJ databases">
        <title>Taro Niue Genome Assembly and Annotation.</title>
        <authorList>
            <person name="Atibalentja N."/>
            <person name="Keating K."/>
            <person name="Fields C.J."/>
        </authorList>
    </citation>
    <scope>NUCLEOTIDE SEQUENCE</scope>
    <source>
        <strain evidence="5">Niue_2</strain>
        <tissue evidence="5">Leaf</tissue>
    </source>
</reference>
<sequence>MHVHQAAELKQTDPELVQLEIGLVDIFVNLCRFEWQSGFRELATGLFQAEIEYSLFCPSLLLSSQNKQRLFEHFWNGDGARVGEDGAVGWSGWLELEEENRQHIMEDDVEEEVEVGGWSGWFEPSSRTEDVTRKPENLAEDAGEDGQKDEDLEMEEYHEEEDVEALLRKLGIDVDAEPQTEVKDSATWNRWAKEEISRDFAQWMPVREKSESIHSGDLGRESNERLSRVILYEDVSDYIFSLSSEEARFRLVSQFIDFFGGKISQWLKSLKLCWITRVPDMTCTNSASWTENTLGLEEVPDSFIENLKDDFQMATQVNCDSSHQSLKFLLGSKTYVSRKAHIMKFLCNAILLCMQKFPRNYILEEALLVAEELCFTQMRSSVGSVTHSRALAKSLLKNDRQDLLLCGVYARREAAYGNIDLARKVFDMALLSINGLPPDLQGNAPLLYFWYADMEMSASLCRGDEISSQRSSYIVSCLGSNTKYEPFKSQASGLQLLRARQGFKEQINRLRPSWARGDIREGSIALICSASLLEILTTGWAAGLEIIEEAFSMGENEEGKREIYSDGLPILTVDLDFITMRLLDRQDDHCQSIVFASWSPSPFDCDGTFERSCQ</sequence>
<dbReference type="EMBL" id="NMUH01002386">
    <property type="protein sequence ID" value="MQL99647.1"/>
    <property type="molecule type" value="Genomic_DNA"/>
</dbReference>
<feature type="non-terminal residue" evidence="5">
    <location>
        <position position="1"/>
    </location>
</feature>
<gene>
    <name evidence="5" type="ORF">Taro_032373</name>
</gene>
<comment type="similarity">
    <text evidence="2">Belongs to the NRDE2 family.</text>
</comment>
<accession>A0A843VZ16</accession>
<protein>
    <submittedName>
        <fullName evidence="5">Uncharacterized protein</fullName>
    </submittedName>
</protein>
<evidence type="ECO:0000256" key="3">
    <source>
        <dbReference type="ARBA" id="ARBA00023242"/>
    </source>
</evidence>
<organism evidence="5 6">
    <name type="scientific">Colocasia esculenta</name>
    <name type="common">Wild taro</name>
    <name type="synonym">Arum esculentum</name>
    <dbReference type="NCBI Taxonomy" id="4460"/>
    <lineage>
        <taxon>Eukaryota</taxon>
        <taxon>Viridiplantae</taxon>
        <taxon>Streptophyta</taxon>
        <taxon>Embryophyta</taxon>
        <taxon>Tracheophyta</taxon>
        <taxon>Spermatophyta</taxon>
        <taxon>Magnoliopsida</taxon>
        <taxon>Liliopsida</taxon>
        <taxon>Araceae</taxon>
        <taxon>Aroideae</taxon>
        <taxon>Colocasieae</taxon>
        <taxon>Colocasia</taxon>
    </lineage>
</organism>
<dbReference type="GO" id="GO:0071013">
    <property type="term" value="C:catalytic step 2 spliceosome"/>
    <property type="evidence" value="ECO:0007669"/>
    <property type="project" value="TreeGrafter"/>
</dbReference>
<evidence type="ECO:0000313" key="5">
    <source>
        <dbReference type="EMBL" id="MQL99647.1"/>
    </source>
</evidence>
<comment type="subcellular location">
    <subcellularLocation>
        <location evidence="1">Nucleus</location>
    </subcellularLocation>
</comment>
<feature type="compositionally biased region" description="Basic and acidic residues" evidence="4">
    <location>
        <begin position="126"/>
        <end position="137"/>
    </location>
</feature>